<dbReference type="Proteomes" id="UP001205185">
    <property type="component" value="Unassembled WGS sequence"/>
</dbReference>
<keyword evidence="1" id="KW-0472">Membrane</keyword>
<feature type="transmembrane region" description="Helical" evidence="1">
    <location>
        <begin position="9"/>
        <end position="28"/>
    </location>
</feature>
<protein>
    <recommendedName>
        <fullName evidence="4">DUF3180 domain-containing protein</fullName>
    </recommendedName>
</protein>
<evidence type="ECO:0008006" key="4">
    <source>
        <dbReference type="Google" id="ProtNLM"/>
    </source>
</evidence>
<feature type="transmembrane region" description="Helical" evidence="1">
    <location>
        <begin position="77"/>
        <end position="101"/>
    </location>
</feature>
<evidence type="ECO:0000256" key="1">
    <source>
        <dbReference type="SAM" id="Phobius"/>
    </source>
</evidence>
<evidence type="ECO:0000313" key="3">
    <source>
        <dbReference type="Proteomes" id="UP001205185"/>
    </source>
</evidence>
<proteinExistence type="predicted"/>
<feature type="transmembrane region" description="Helical" evidence="1">
    <location>
        <begin position="34"/>
        <end position="56"/>
    </location>
</feature>
<keyword evidence="1" id="KW-1133">Transmembrane helix</keyword>
<reference evidence="2 3" key="1">
    <citation type="submission" date="2022-06" db="EMBL/GenBank/DDBJ databases">
        <title>Genomic Encyclopedia of Archaeal and Bacterial Type Strains, Phase II (KMG-II): from individual species to whole genera.</title>
        <authorList>
            <person name="Goeker M."/>
        </authorList>
    </citation>
    <scope>NUCLEOTIDE SEQUENCE [LARGE SCALE GENOMIC DNA]</scope>
    <source>
        <strain evidence="2 3">DSM 44255</strain>
    </source>
</reference>
<accession>A0ABT1IDR4</accession>
<sequence>MRFTKARDLVPAAIIGAVVGYLALRQFYGDLPPLPRLAGITLLVLAIVEALFGFGLRSRIKAGKPIQALSAARAVALAKASSLLGAIMLGAWLGVLGYVVPESAQVDAARHDVASAVVGVVCAAALIGGALWLEFCCRTPPDHDDQRRPSIG</sequence>
<dbReference type="Pfam" id="PF11377">
    <property type="entry name" value="DUF3180"/>
    <property type="match status" value="1"/>
</dbReference>
<dbReference type="EMBL" id="JAMTCO010000007">
    <property type="protein sequence ID" value="MCP2270758.1"/>
    <property type="molecule type" value="Genomic_DNA"/>
</dbReference>
<gene>
    <name evidence="2" type="ORF">LV75_003259</name>
</gene>
<feature type="transmembrane region" description="Helical" evidence="1">
    <location>
        <begin position="113"/>
        <end position="133"/>
    </location>
</feature>
<dbReference type="InterPro" id="IPR021517">
    <property type="entry name" value="DUF3180"/>
</dbReference>
<organism evidence="2 3">
    <name type="scientific">Actinokineospora diospyrosa</name>
    <dbReference type="NCBI Taxonomy" id="103728"/>
    <lineage>
        <taxon>Bacteria</taxon>
        <taxon>Bacillati</taxon>
        <taxon>Actinomycetota</taxon>
        <taxon>Actinomycetes</taxon>
        <taxon>Pseudonocardiales</taxon>
        <taxon>Pseudonocardiaceae</taxon>
        <taxon>Actinokineospora</taxon>
    </lineage>
</organism>
<evidence type="ECO:0000313" key="2">
    <source>
        <dbReference type="EMBL" id="MCP2270758.1"/>
    </source>
</evidence>
<comment type="caution">
    <text evidence="2">The sequence shown here is derived from an EMBL/GenBank/DDBJ whole genome shotgun (WGS) entry which is preliminary data.</text>
</comment>
<name>A0ABT1IDR4_9PSEU</name>
<keyword evidence="3" id="KW-1185">Reference proteome</keyword>
<keyword evidence="1" id="KW-0812">Transmembrane</keyword>
<dbReference type="RefSeq" id="WP_253887695.1">
    <property type="nucleotide sequence ID" value="NZ_BAAAVB010000009.1"/>
</dbReference>